<dbReference type="PANTHER" id="PTHR10657">
    <property type="entry name" value="PEPTIDYL-PROLYL CIS-TRANS ISOMERASE"/>
    <property type="match status" value="1"/>
</dbReference>
<evidence type="ECO:0000256" key="3">
    <source>
        <dbReference type="ARBA" id="ARBA00018370"/>
    </source>
</evidence>
<dbReference type="SUPFAM" id="SSF54534">
    <property type="entry name" value="FKBP-like"/>
    <property type="match status" value="1"/>
</dbReference>
<reference evidence="11 13" key="1">
    <citation type="submission" date="2017-09" db="EMBL/GenBank/DDBJ databases">
        <title>Biodiversity and function of Thalassospira species in the particle-attached aromatic-hydrocarbon-degrading consortia from the surface seawater of the South China Sea.</title>
        <authorList>
            <person name="Dong C."/>
            <person name="Liu R."/>
            <person name="Shao Z."/>
        </authorList>
    </citation>
    <scope>NUCLEOTIDE SEQUENCE [LARGE SCALE GENOMIC DNA]</scope>
    <source>
        <strain evidence="11 13">CSC1P2</strain>
    </source>
</reference>
<dbReference type="PANTHER" id="PTHR10657:SF4">
    <property type="entry name" value="PEPTIDYL-PROLYL CIS-TRANS ISOMERASE-RELATED"/>
    <property type="match status" value="1"/>
</dbReference>
<evidence type="ECO:0000313" key="13">
    <source>
        <dbReference type="Proteomes" id="UP000233597"/>
    </source>
</evidence>
<feature type="domain" description="PpiC" evidence="9">
    <location>
        <begin position="2"/>
        <end position="106"/>
    </location>
</feature>
<evidence type="ECO:0000256" key="5">
    <source>
        <dbReference type="ARBA" id="ARBA00023235"/>
    </source>
</evidence>
<evidence type="ECO:0000256" key="7">
    <source>
        <dbReference type="ARBA" id="ARBA00031484"/>
    </source>
</evidence>
<keyword evidence="5 8" id="KW-0413">Isomerase</keyword>
<dbReference type="InterPro" id="IPR000297">
    <property type="entry name" value="PPIase_PpiC"/>
</dbReference>
<dbReference type="PROSITE" id="PS50198">
    <property type="entry name" value="PPIC_PPIASE_2"/>
    <property type="match status" value="1"/>
</dbReference>
<evidence type="ECO:0000313" key="11">
    <source>
        <dbReference type="EMBL" id="PKR54349.1"/>
    </source>
</evidence>
<dbReference type="Proteomes" id="UP000233458">
    <property type="component" value="Chromosome"/>
</dbReference>
<evidence type="ECO:0000313" key="10">
    <source>
        <dbReference type="EMBL" id="AUG52824.1"/>
    </source>
</evidence>
<evidence type="ECO:0000256" key="4">
    <source>
        <dbReference type="ARBA" id="ARBA00023110"/>
    </source>
</evidence>
<dbReference type="AlphaFoldDB" id="A0A2N3KUU6"/>
<evidence type="ECO:0000256" key="1">
    <source>
        <dbReference type="ARBA" id="ARBA00000971"/>
    </source>
</evidence>
<accession>A0A2N3KUU6</accession>
<sequence>MSEQVRASHILLMYAGSARSTASRSKDEALTQIQDLKTQIDNGADFAEIAQANSDCPSGRQGGDLGFFGRGMMVPEFDQAAFNMEVGTVSDVVETDFGYHILQRTA</sequence>
<dbReference type="RefSeq" id="WP_101265882.1">
    <property type="nucleotide sequence ID" value="NZ_NWTK01000005.1"/>
</dbReference>
<dbReference type="OrthoDB" id="14196at2"/>
<dbReference type="EMBL" id="CP024199">
    <property type="protein sequence ID" value="AUG52824.1"/>
    <property type="molecule type" value="Genomic_DNA"/>
</dbReference>
<organism evidence="11 13">
    <name type="scientific">Thalassospira marina</name>
    <dbReference type="NCBI Taxonomy" id="2048283"/>
    <lineage>
        <taxon>Bacteria</taxon>
        <taxon>Pseudomonadati</taxon>
        <taxon>Pseudomonadota</taxon>
        <taxon>Alphaproteobacteria</taxon>
        <taxon>Rhodospirillales</taxon>
        <taxon>Thalassospiraceae</taxon>
        <taxon>Thalassospira</taxon>
    </lineage>
</organism>
<dbReference type="InterPro" id="IPR046357">
    <property type="entry name" value="PPIase_dom_sf"/>
</dbReference>
<gene>
    <name evidence="11" type="ORF">COO20_09430</name>
    <name evidence="10" type="ORF">CSC3H3_08975</name>
</gene>
<dbReference type="Gene3D" id="3.10.50.40">
    <property type="match status" value="1"/>
</dbReference>
<dbReference type="EC" id="5.2.1.8" evidence="2"/>
<dbReference type="InterPro" id="IPR051370">
    <property type="entry name" value="PPIase_Pin1"/>
</dbReference>
<reference evidence="10 12" key="2">
    <citation type="submission" date="2017-10" db="EMBL/GenBank/DDBJ databases">
        <title>Biodiversity and function of Thalassospira species in the particle-attached aromatic-hydrocarbon-degrading consortia from the surface seawater of the China South Sea.</title>
        <authorList>
            <person name="Dong C."/>
            <person name="Liu R."/>
            <person name="Shao Z."/>
        </authorList>
    </citation>
    <scope>NUCLEOTIDE SEQUENCE [LARGE SCALE GENOMIC DNA]</scope>
    <source>
        <strain evidence="10 12">CSC3H3</strain>
    </source>
</reference>
<evidence type="ECO:0000313" key="12">
    <source>
        <dbReference type="Proteomes" id="UP000233458"/>
    </source>
</evidence>
<dbReference type="Pfam" id="PF13616">
    <property type="entry name" value="Rotamase_3"/>
    <property type="match status" value="1"/>
</dbReference>
<evidence type="ECO:0000256" key="2">
    <source>
        <dbReference type="ARBA" id="ARBA00013194"/>
    </source>
</evidence>
<keyword evidence="12" id="KW-1185">Reference proteome</keyword>
<dbReference type="KEGG" id="thac:CSC3H3_08975"/>
<protein>
    <recommendedName>
        <fullName evidence="3">Parvulin-like PPIase</fullName>
        <ecNumber evidence="2">5.2.1.8</ecNumber>
    </recommendedName>
    <alternativeName>
        <fullName evidence="6">Peptidyl-prolyl cis-trans isomerase plp</fullName>
    </alternativeName>
    <alternativeName>
        <fullName evidence="7">Rotamase plp</fullName>
    </alternativeName>
</protein>
<comment type="catalytic activity">
    <reaction evidence="1">
        <text>[protein]-peptidylproline (omega=180) = [protein]-peptidylproline (omega=0)</text>
        <dbReference type="Rhea" id="RHEA:16237"/>
        <dbReference type="Rhea" id="RHEA-COMP:10747"/>
        <dbReference type="Rhea" id="RHEA-COMP:10748"/>
        <dbReference type="ChEBI" id="CHEBI:83833"/>
        <dbReference type="ChEBI" id="CHEBI:83834"/>
        <dbReference type="EC" id="5.2.1.8"/>
    </reaction>
</comment>
<evidence type="ECO:0000256" key="8">
    <source>
        <dbReference type="PROSITE-ProRule" id="PRU00278"/>
    </source>
</evidence>
<dbReference type="GO" id="GO:0005829">
    <property type="term" value="C:cytosol"/>
    <property type="evidence" value="ECO:0007669"/>
    <property type="project" value="TreeGrafter"/>
</dbReference>
<proteinExistence type="predicted"/>
<evidence type="ECO:0000259" key="9">
    <source>
        <dbReference type="PROSITE" id="PS50198"/>
    </source>
</evidence>
<evidence type="ECO:0000256" key="6">
    <source>
        <dbReference type="ARBA" id="ARBA00030642"/>
    </source>
</evidence>
<dbReference type="EMBL" id="NWTK01000005">
    <property type="protein sequence ID" value="PKR54349.1"/>
    <property type="molecule type" value="Genomic_DNA"/>
</dbReference>
<keyword evidence="4 8" id="KW-0697">Rotamase</keyword>
<name>A0A2N3KUU6_9PROT</name>
<dbReference type="GO" id="GO:0003755">
    <property type="term" value="F:peptidyl-prolyl cis-trans isomerase activity"/>
    <property type="evidence" value="ECO:0007669"/>
    <property type="project" value="UniProtKB-KW"/>
</dbReference>
<dbReference type="Proteomes" id="UP000233597">
    <property type="component" value="Unassembled WGS sequence"/>
</dbReference>